<keyword evidence="2" id="KW-1185">Reference proteome</keyword>
<protein>
    <recommendedName>
        <fullName evidence="3">F-box domain-containing protein</fullName>
    </recommendedName>
</protein>
<evidence type="ECO:0008006" key="3">
    <source>
        <dbReference type="Google" id="ProtNLM"/>
    </source>
</evidence>
<dbReference type="OrthoDB" id="2755073at2759"/>
<dbReference type="Proteomes" id="UP000194127">
    <property type="component" value="Unassembled WGS sequence"/>
</dbReference>
<evidence type="ECO:0000313" key="1">
    <source>
        <dbReference type="EMBL" id="OSX59671.1"/>
    </source>
</evidence>
<gene>
    <name evidence="1" type="ORF">POSPLADRAFT_1048170</name>
</gene>
<reference evidence="1 2" key="1">
    <citation type="submission" date="2017-04" db="EMBL/GenBank/DDBJ databases">
        <title>Genome Sequence of the Model Brown-Rot Fungus Postia placenta SB12.</title>
        <authorList>
            <consortium name="DOE Joint Genome Institute"/>
            <person name="Gaskell J."/>
            <person name="Kersten P."/>
            <person name="Larrondo L.F."/>
            <person name="Canessa P."/>
            <person name="Martinez D."/>
            <person name="Hibbett D."/>
            <person name="Schmoll M."/>
            <person name="Kubicek C.P."/>
            <person name="Martinez A.T."/>
            <person name="Yadav J."/>
            <person name="Master E."/>
            <person name="Magnuson J.K."/>
            <person name="James T."/>
            <person name="Yaver D."/>
            <person name="Berka R."/>
            <person name="Labutti K."/>
            <person name="Lipzen A."/>
            <person name="Aerts A."/>
            <person name="Barry K."/>
            <person name="Henrissat B."/>
            <person name="Blanchette R."/>
            <person name="Grigoriev I."/>
            <person name="Cullen D."/>
        </authorList>
    </citation>
    <scope>NUCLEOTIDE SEQUENCE [LARGE SCALE GENOMIC DNA]</scope>
    <source>
        <strain evidence="1 2">MAD-698-R-SB12</strain>
    </source>
</reference>
<dbReference type="AlphaFoldDB" id="A0A1X6MTF9"/>
<dbReference type="RefSeq" id="XP_024336465.1">
    <property type="nucleotide sequence ID" value="XM_024479455.1"/>
</dbReference>
<organism evidence="1 2">
    <name type="scientific">Postia placenta MAD-698-R-SB12</name>
    <dbReference type="NCBI Taxonomy" id="670580"/>
    <lineage>
        <taxon>Eukaryota</taxon>
        <taxon>Fungi</taxon>
        <taxon>Dikarya</taxon>
        <taxon>Basidiomycota</taxon>
        <taxon>Agaricomycotina</taxon>
        <taxon>Agaricomycetes</taxon>
        <taxon>Polyporales</taxon>
        <taxon>Adustoporiaceae</taxon>
        <taxon>Rhodonia</taxon>
    </lineage>
</organism>
<sequence>MRLIEVSYPPESRDYLWDDTAALIACSLTCHAWHLANQHQTLDSSLTMPLSSYRFLHCALAKAHPGLEITLLRQVAPELFGLVVDTISFKGLLGDVREWISFRRVSETRVIVSTQFPLSGLWFIRAFPINHPVSTRYMGLKLEPPDAEKLPDVVMRLKRIEACLYVFIFADKTCSLTCRDWLPSSRYHLYSALDINSNNQLTKLQILLDHSPHICEFIREIHIAGIDRRCSAWLLALSTRLSRLESLTLKFCLLRSFAADTFKLPLPTLFPALRKLIIRSSSFDRECLPRMLFALPQLSHLELKDVCCMKHPLASLSRPSSSEATDQTVYLETLRWDFVPDDLIEWLLWARWPTRIRTLNLLLNTAIAHGQNTVDRLLEVAGGSLENLSLSLGVTCRYKPLDLSRNPGLASLQLVLYAHAPDPEWFAWVTAALMDIPPIHRSLKHVHISFQLYESIQDHYQIVTQWPWAMLDRALSAVTIRHPNVVLDIDFPGCSRKCIESVVGLRIHLVVTQIFKSDIILGPTRANNFEIFS</sequence>
<name>A0A1X6MTF9_9APHY</name>
<accession>A0A1X6MTF9</accession>
<evidence type="ECO:0000313" key="2">
    <source>
        <dbReference type="Proteomes" id="UP000194127"/>
    </source>
</evidence>
<proteinExistence type="predicted"/>
<dbReference type="GeneID" id="36324405"/>
<dbReference type="EMBL" id="KZ110601">
    <property type="protein sequence ID" value="OSX59671.1"/>
    <property type="molecule type" value="Genomic_DNA"/>
</dbReference>